<evidence type="ECO:0000313" key="2">
    <source>
        <dbReference type="EMBL" id="CEG42927.1"/>
    </source>
</evidence>
<feature type="region of interest" description="Disordered" evidence="1">
    <location>
        <begin position="170"/>
        <end position="195"/>
    </location>
</feature>
<accession>A0A0P1ANE4</accession>
<proteinExistence type="predicted"/>
<dbReference type="EMBL" id="CCYD01000645">
    <property type="protein sequence ID" value="CEG42927.1"/>
    <property type="molecule type" value="Genomic_DNA"/>
</dbReference>
<evidence type="ECO:0000313" key="3">
    <source>
        <dbReference type="Proteomes" id="UP000054928"/>
    </source>
</evidence>
<dbReference type="AlphaFoldDB" id="A0A0P1ANE4"/>
<protein>
    <submittedName>
        <fullName evidence="2">Uncharacterized protein</fullName>
    </submittedName>
</protein>
<evidence type="ECO:0000256" key="1">
    <source>
        <dbReference type="SAM" id="MobiDB-lite"/>
    </source>
</evidence>
<name>A0A0P1ANE4_PLAHL</name>
<sequence>MHQQALLTLNDLRHPALPLRLMGGTPDSGEGGARKLIAFQFTTIDKRQIRQSIGKFVNEGANVESRVRDAMTETHGLQRSNAYTHGRGNTHTSKKLGPYRSDVLCRLAQAIPQQFLSSYELSNEERVVETQESNHSVPQYSESDELFHEDIDSPLGAERLRFTEQTLQRDRTCPHDEPQPTMIPLPSTFDNLSSR</sequence>
<keyword evidence="3" id="KW-1185">Reference proteome</keyword>
<dbReference type="Proteomes" id="UP000054928">
    <property type="component" value="Unassembled WGS sequence"/>
</dbReference>
<organism evidence="2 3">
    <name type="scientific">Plasmopara halstedii</name>
    <name type="common">Downy mildew of sunflower</name>
    <dbReference type="NCBI Taxonomy" id="4781"/>
    <lineage>
        <taxon>Eukaryota</taxon>
        <taxon>Sar</taxon>
        <taxon>Stramenopiles</taxon>
        <taxon>Oomycota</taxon>
        <taxon>Peronosporomycetes</taxon>
        <taxon>Peronosporales</taxon>
        <taxon>Peronosporaceae</taxon>
        <taxon>Plasmopara</taxon>
    </lineage>
</organism>
<dbReference type="GeneID" id="36408217"/>
<dbReference type="RefSeq" id="XP_024579296.1">
    <property type="nucleotide sequence ID" value="XM_024728861.1"/>
</dbReference>
<reference evidence="3" key="1">
    <citation type="submission" date="2014-09" db="EMBL/GenBank/DDBJ databases">
        <authorList>
            <person name="Sharma Rahul"/>
            <person name="Thines Marco"/>
        </authorList>
    </citation>
    <scope>NUCLEOTIDE SEQUENCE [LARGE SCALE GENOMIC DNA]</scope>
</reference>